<evidence type="ECO:0000313" key="2">
    <source>
        <dbReference type="Proteomes" id="UP001163223"/>
    </source>
</evidence>
<gene>
    <name evidence="1" type="ORF">OXU80_16075</name>
</gene>
<sequence>MKITAPAAAGGGWDSTARALQQAMTEAGVVTSVQVVNVPGAAGTVGLAQFVNEARGRGDQLLVSGFVMVGGILTNGSPVTLDQVTPIARLTGEPLVIVVPKDSPIQSVQDLSAAIKQDVASATWAGGSAGGADHILAGLFTQAAGGDASKVNYVAFSGGGEALAAMLGGRVTAGVSGYSEFEGQIQSGELRALAISTAERLPNVDVPTLKEQGVDIDVVNWRGVMAGPDLSDEDKQKLSAAVETTVKSPQWQELLKARGWTDFYQPADEFAGFLKEENTRIEGILKTIGLVQ</sequence>
<evidence type="ECO:0000313" key="1">
    <source>
        <dbReference type="EMBL" id="WAJ31491.1"/>
    </source>
</evidence>
<name>A0ACD4NXC2_9HYPH</name>
<proteinExistence type="predicted"/>
<dbReference type="EMBL" id="CP113520">
    <property type="protein sequence ID" value="WAJ31491.1"/>
    <property type="molecule type" value="Genomic_DNA"/>
</dbReference>
<accession>A0ACD4NXC2</accession>
<reference evidence="1" key="1">
    <citation type="submission" date="2022-11" db="EMBL/GenBank/DDBJ databases">
        <title>beta-Carotene-producing bacterium, Jeongeuplla avenae sp. nov., alleviates the salt stress of Arabidopsis seedlings.</title>
        <authorList>
            <person name="Jiang L."/>
            <person name="Lee J."/>
        </authorList>
    </citation>
    <scope>NUCLEOTIDE SEQUENCE</scope>
    <source>
        <strain evidence="1">DY_R2A_6</strain>
    </source>
</reference>
<protein>
    <submittedName>
        <fullName evidence="1">Tripartite tricarboxylate transporter substrate-binding protein</fullName>
    </submittedName>
</protein>
<organism evidence="1 2">
    <name type="scientific">Antarcticirhabdus aurantiaca</name>
    <dbReference type="NCBI Taxonomy" id="2606717"/>
    <lineage>
        <taxon>Bacteria</taxon>
        <taxon>Pseudomonadati</taxon>
        <taxon>Pseudomonadota</taxon>
        <taxon>Alphaproteobacteria</taxon>
        <taxon>Hyphomicrobiales</taxon>
        <taxon>Aurantimonadaceae</taxon>
        <taxon>Antarcticirhabdus</taxon>
    </lineage>
</organism>
<dbReference type="Proteomes" id="UP001163223">
    <property type="component" value="Chromosome"/>
</dbReference>
<keyword evidence="2" id="KW-1185">Reference proteome</keyword>